<reference evidence="2 3" key="1">
    <citation type="journal article" date="2012" name="ISME J.">
        <title>Nitrification expanded: discovery, physiology and genomics of a nitrite-oxidizing bacterium from the phylum Chloroflexi.</title>
        <authorList>
            <person name="Sorokin D.Y."/>
            <person name="Lucker S."/>
            <person name="Vejmelkova D."/>
            <person name="Kostrikina N.A."/>
            <person name="Kleerebezem R."/>
            <person name="Rijpstra W.I."/>
            <person name="Damste J.S."/>
            <person name="Le Paslier D."/>
            <person name="Muyzer G."/>
            <person name="Wagner M."/>
            <person name="van Loosdrecht M.C."/>
            <person name="Daims H."/>
        </authorList>
    </citation>
    <scope>NUCLEOTIDE SEQUENCE [LARGE SCALE GENOMIC DNA]</scope>
    <source>
        <strain evidence="3">none</strain>
    </source>
</reference>
<name>I4EFA1_9BACT</name>
<sequence length="135" mass="15807">MHVHRRSEPLFYRMFCLGTVRVRPPSFVHLATVWLQLATAELPPHAGRKRTRSDNRAGVFVSGYHRFEDYCEQRWGWKRAHAYRLMDSAQVAGVLSPIGDIPSNEAQARELSRLKEPDAIRETWQEVPERPQERR</sequence>
<accession>I4EFA1</accession>
<organism evidence="2 3">
    <name type="scientific">Nitrolancea hollandica Lb</name>
    <dbReference type="NCBI Taxonomy" id="1129897"/>
    <lineage>
        <taxon>Bacteria</taxon>
        <taxon>Pseudomonadati</taxon>
        <taxon>Thermomicrobiota</taxon>
        <taxon>Thermomicrobia</taxon>
        <taxon>Sphaerobacterales</taxon>
        <taxon>Sphaerobacterineae</taxon>
        <taxon>Sphaerobacteraceae</taxon>
        <taxon>Nitrolancea</taxon>
    </lineage>
</organism>
<dbReference type="Proteomes" id="UP000004221">
    <property type="component" value="Unassembled WGS sequence"/>
</dbReference>
<proteinExistence type="predicted"/>
<dbReference type="EMBL" id="CAGS01000140">
    <property type="protein sequence ID" value="CCF83363.1"/>
    <property type="molecule type" value="Genomic_DNA"/>
</dbReference>
<feature type="compositionally biased region" description="Basic and acidic residues" evidence="1">
    <location>
        <begin position="107"/>
        <end position="135"/>
    </location>
</feature>
<evidence type="ECO:0000256" key="1">
    <source>
        <dbReference type="SAM" id="MobiDB-lite"/>
    </source>
</evidence>
<keyword evidence="3" id="KW-1185">Reference proteome</keyword>
<protein>
    <submittedName>
        <fullName evidence="2">Uncharacterized protein</fullName>
    </submittedName>
</protein>
<evidence type="ECO:0000313" key="2">
    <source>
        <dbReference type="EMBL" id="CCF83363.1"/>
    </source>
</evidence>
<dbReference type="AlphaFoldDB" id="I4EFA1"/>
<comment type="caution">
    <text evidence="2">The sequence shown here is derived from an EMBL/GenBank/DDBJ whole genome shotgun (WGS) entry which is preliminary data.</text>
</comment>
<feature type="region of interest" description="Disordered" evidence="1">
    <location>
        <begin position="106"/>
        <end position="135"/>
    </location>
</feature>
<evidence type="ECO:0000313" key="3">
    <source>
        <dbReference type="Proteomes" id="UP000004221"/>
    </source>
</evidence>
<gene>
    <name evidence="2" type="ORF">NITHO_2240002</name>
</gene>